<feature type="compositionally biased region" description="Basic and acidic residues" evidence="6">
    <location>
        <begin position="873"/>
        <end position="883"/>
    </location>
</feature>
<dbReference type="STRING" id="3775.A0A1Q3C4D6"/>
<dbReference type="InParanoid" id="A0A1Q3C4D6"/>
<feature type="compositionally biased region" description="Basic and acidic residues" evidence="6">
    <location>
        <begin position="647"/>
        <end position="657"/>
    </location>
</feature>
<feature type="compositionally biased region" description="Basic and acidic residues" evidence="6">
    <location>
        <begin position="1069"/>
        <end position="1080"/>
    </location>
</feature>
<dbReference type="AlphaFoldDB" id="A0A1Q3C4D6"/>
<dbReference type="PANTHER" id="PTHR14571:SF9">
    <property type="entry name" value="HISTONE-LYSINE N-METHYLTRANSFERASE SET-26-RELATED"/>
    <property type="match status" value="1"/>
</dbReference>
<evidence type="ECO:0000313" key="9">
    <source>
        <dbReference type="Proteomes" id="UP000187406"/>
    </source>
</evidence>
<dbReference type="Gene3D" id="3.30.40.10">
    <property type="entry name" value="Zinc/RING finger domain, C3HC4 (zinc finger)"/>
    <property type="match status" value="1"/>
</dbReference>
<feature type="compositionally biased region" description="Basic and acidic residues" evidence="6">
    <location>
        <begin position="276"/>
        <end position="286"/>
    </location>
</feature>
<feature type="region of interest" description="Disordered" evidence="6">
    <location>
        <begin position="797"/>
        <end position="888"/>
    </location>
</feature>
<dbReference type="PROSITE" id="PS01359">
    <property type="entry name" value="ZF_PHD_1"/>
    <property type="match status" value="1"/>
</dbReference>
<feature type="compositionally biased region" description="Basic and acidic residues" evidence="6">
    <location>
        <begin position="1101"/>
        <end position="1110"/>
    </location>
</feature>
<evidence type="ECO:0000256" key="6">
    <source>
        <dbReference type="SAM" id="MobiDB-lite"/>
    </source>
</evidence>
<dbReference type="Proteomes" id="UP000187406">
    <property type="component" value="Unassembled WGS sequence"/>
</dbReference>
<dbReference type="OrthoDB" id="79252at2759"/>
<dbReference type="InterPro" id="IPR001965">
    <property type="entry name" value="Znf_PHD"/>
</dbReference>
<evidence type="ECO:0000256" key="4">
    <source>
        <dbReference type="ARBA" id="ARBA00022833"/>
    </source>
</evidence>
<feature type="region of interest" description="Disordered" evidence="6">
    <location>
        <begin position="359"/>
        <end position="388"/>
    </location>
</feature>
<proteinExistence type="predicted"/>
<feature type="compositionally biased region" description="Basic and acidic residues" evidence="6">
    <location>
        <begin position="412"/>
        <end position="423"/>
    </location>
</feature>
<feature type="compositionally biased region" description="Basic residues" evidence="6">
    <location>
        <begin position="1053"/>
        <end position="1063"/>
    </location>
</feature>
<keyword evidence="9" id="KW-1185">Reference proteome</keyword>
<dbReference type="Pfam" id="PF24659">
    <property type="entry name" value="DUF7648"/>
    <property type="match status" value="1"/>
</dbReference>
<evidence type="ECO:0000259" key="7">
    <source>
        <dbReference type="SMART" id="SM00249"/>
    </source>
</evidence>
<evidence type="ECO:0000256" key="5">
    <source>
        <dbReference type="ARBA" id="ARBA00023242"/>
    </source>
</evidence>
<feature type="region of interest" description="Disordered" evidence="6">
    <location>
        <begin position="254"/>
        <end position="295"/>
    </location>
</feature>
<feature type="region of interest" description="Disordered" evidence="6">
    <location>
        <begin position="901"/>
        <end position="936"/>
    </location>
</feature>
<dbReference type="SUPFAM" id="SSF57903">
    <property type="entry name" value="FYVE/PHD zinc finger"/>
    <property type="match status" value="1"/>
</dbReference>
<feature type="compositionally biased region" description="Polar residues" evidence="6">
    <location>
        <begin position="1113"/>
        <end position="1123"/>
    </location>
</feature>
<dbReference type="InterPro" id="IPR013083">
    <property type="entry name" value="Znf_RING/FYVE/PHD"/>
</dbReference>
<evidence type="ECO:0000256" key="2">
    <source>
        <dbReference type="ARBA" id="ARBA00022723"/>
    </source>
</evidence>
<feature type="compositionally biased region" description="Low complexity" evidence="6">
    <location>
        <begin position="569"/>
        <end position="578"/>
    </location>
</feature>
<feature type="compositionally biased region" description="Polar residues" evidence="6">
    <location>
        <begin position="919"/>
        <end position="928"/>
    </location>
</feature>
<feature type="compositionally biased region" description="Polar residues" evidence="6">
    <location>
        <begin position="813"/>
        <end position="831"/>
    </location>
</feature>
<feature type="region of interest" description="Disordered" evidence="6">
    <location>
        <begin position="462"/>
        <end position="504"/>
    </location>
</feature>
<evidence type="ECO:0000313" key="8">
    <source>
        <dbReference type="EMBL" id="GAV75104.1"/>
    </source>
</evidence>
<dbReference type="SMART" id="SM00249">
    <property type="entry name" value="PHD"/>
    <property type="match status" value="1"/>
</dbReference>
<accession>A0A1Q3C4D6</accession>
<feature type="compositionally biased region" description="Basic and acidic residues" evidence="6">
    <location>
        <begin position="1028"/>
        <end position="1052"/>
    </location>
</feature>
<keyword evidence="4" id="KW-0862">Zinc</keyword>
<comment type="subcellular location">
    <subcellularLocation>
        <location evidence="1">Nucleus</location>
    </subcellularLocation>
</comment>
<feature type="region of interest" description="Disordered" evidence="6">
    <location>
        <begin position="1005"/>
        <end position="1123"/>
    </location>
</feature>
<feature type="region of interest" description="Disordered" evidence="6">
    <location>
        <begin position="558"/>
        <end position="580"/>
    </location>
</feature>
<dbReference type="InterPro" id="IPR019787">
    <property type="entry name" value="Znf_PHD-finger"/>
</dbReference>
<dbReference type="InterPro" id="IPR056065">
    <property type="entry name" value="DUF7648"/>
</dbReference>
<comment type="caution">
    <text evidence="8">The sequence shown here is derived from an EMBL/GenBank/DDBJ whole genome shotgun (WGS) entry which is preliminary data.</text>
</comment>
<dbReference type="InterPro" id="IPR011011">
    <property type="entry name" value="Znf_FYVE_PHD"/>
</dbReference>
<dbReference type="FunCoup" id="A0A1Q3C4D6">
    <property type="interactions" value="1896"/>
</dbReference>
<evidence type="ECO:0000256" key="3">
    <source>
        <dbReference type="ARBA" id="ARBA00022771"/>
    </source>
</evidence>
<feature type="region of interest" description="Disordered" evidence="6">
    <location>
        <begin position="611"/>
        <end position="657"/>
    </location>
</feature>
<protein>
    <submittedName>
        <fullName evidence="8">PHD domain-containing protein</fullName>
    </submittedName>
</protein>
<keyword evidence="2" id="KW-0479">Metal-binding</keyword>
<keyword evidence="3" id="KW-0863">Zinc-finger</keyword>
<sequence>MKGRSHRLQSSDPHEDWLDGSWTVDCVCGVNFDDGEEMVNCDDCGVWVHTRCSGYTKGDDLFTCDKCKSRNNDSEETEVAQLLVELPTKTVRMESSYNGPPPRRPFRLWTDIPMEERVHVQGIPGGDHSIFAGLSSVFTPELWKCTGYVPKKFNIRYREFPCWDEKKESGVNDEENENPVDKGAGVLFSLSKETVLPSPVTTLVGMRGRDKEDGYDRRVYSKEGKKWEGQDVDVRHSQDGVQKESGILRPVVVHSIKRKKEQLGTSKDQSGKKKSRAAEKEVDTTKRAGHTSKTVFTPTSDAKQLEFDEDRGLKTLMAGIQSVKNKNLKETVKREPVRDDYVAEKRSFEKPKTNLVAVERSSEALPSDISRNNIMDGAKPKEDRGGHQVSLAIKSSPKYYDDVVPASMLVRNDTRSTPVKDEAVDNLDDNVEGSSGSAVKPPEEDMTSAALEFKDDQIFQDFNGDRSQKSLQPKIEVNNELDNDNSSSILKSDIKDPGISGNHNPEIPEVNDAAVSSMHSSDHKAQCVERTSEALGDFHTDKATEFFGEPCQRKRELDRLGGSLPVPKSSLESKSGSSFAEELSKSSGSVLDSQAPSQCKMVLGVGKSFTTSSASDITKPAETQKSNANIKQRGVTDCDAGTQKNHAASDVRDEDRLDVSRKTVKEQPKSSLSFAPKASVQSRVSHFSVSRRATLDYKDSVISSSSKASSVQNNSNTACPGECVEAPQNQCLSHVQHKTSASGLPLRGEKFGQSQFHPSTKGNHAASMHPLVPSNSSATLSDEELALLLHQELNSSPRVPRVPRMRQAGNLPQLASPTATTMLIKRTSNSGGKDHGLVSRRKNKDASKDVFRSSREHDDEAKKTDKVPSSPDQRTHDMKREGDESSTVMHSVNRNISSAHMKAANSGPSSFAEAHDHNLSSVRSSPRNMSDDDIGCEPVHRTLPGLINEILGKGRRMTVEELCDAVLPHWHKLRKHNGERYAYSTHSQAVFDCLRNRHEWARLVDRGPKTNSSRKRRKFDTDESEDNEYGKGKFAKEIESRSIDSQREEFPKGKRKARKRRRLALQGRGIKDIRGRKAELLSDDDTGPFSGSSEESMFSQDEIHGGDPAKSEVSASSDEAGTS</sequence>
<reference evidence="9" key="1">
    <citation type="submission" date="2016-04" db="EMBL/GenBank/DDBJ databases">
        <title>Cephalotus genome sequencing.</title>
        <authorList>
            <person name="Fukushima K."/>
            <person name="Hasebe M."/>
            <person name="Fang X."/>
        </authorList>
    </citation>
    <scope>NUCLEOTIDE SEQUENCE [LARGE SCALE GENOMIC DNA]</scope>
    <source>
        <strain evidence="9">cv. St1</strain>
    </source>
</reference>
<feature type="region of interest" description="Disordered" evidence="6">
    <location>
        <begin position="742"/>
        <end position="777"/>
    </location>
</feature>
<dbReference type="InterPro" id="IPR019786">
    <property type="entry name" value="Zinc_finger_PHD-type_CS"/>
</dbReference>
<feature type="domain" description="Zinc finger PHD-type" evidence="7">
    <location>
        <begin position="25"/>
        <end position="68"/>
    </location>
</feature>
<feature type="compositionally biased region" description="Polar residues" evidence="6">
    <location>
        <begin position="752"/>
        <end position="762"/>
    </location>
</feature>
<feature type="compositionally biased region" description="Polar residues" evidence="6">
    <location>
        <begin position="1089"/>
        <end position="1099"/>
    </location>
</feature>
<dbReference type="Pfam" id="PF00628">
    <property type="entry name" value="PHD"/>
    <property type="match status" value="1"/>
</dbReference>
<organism evidence="8 9">
    <name type="scientific">Cephalotus follicularis</name>
    <name type="common">Albany pitcher plant</name>
    <dbReference type="NCBI Taxonomy" id="3775"/>
    <lineage>
        <taxon>Eukaryota</taxon>
        <taxon>Viridiplantae</taxon>
        <taxon>Streptophyta</taxon>
        <taxon>Embryophyta</taxon>
        <taxon>Tracheophyta</taxon>
        <taxon>Spermatophyta</taxon>
        <taxon>Magnoliopsida</taxon>
        <taxon>eudicotyledons</taxon>
        <taxon>Gunneridae</taxon>
        <taxon>Pentapetalae</taxon>
        <taxon>rosids</taxon>
        <taxon>fabids</taxon>
        <taxon>Oxalidales</taxon>
        <taxon>Cephalotaceae</taxon>
        <taxon>Cephalotus</taxon>
    </lineage>
</organism>
<feature type="compositionally biased region" description="Basic and acidic residues" evidence="6">
    <location>
        <begin position="844"/>
        <end position="866"/>
    </location>
</feature>
<evidence type="ECO:0000256" key="1">
    <source>
        <dbReference type="ARBA" id="ARBA00004123"/>
    </source>
</evidence>
<dbReference type="PANTHER" id="PTHR14571">
    <property type="entry name" value="HISTONE-LYSINE N-METHYLTRANSFERASE SET-26-RELATED"/>
    <property type="match status" value="1"/>
</dbReference>
<feature type="compositionally biased region" description="Polar residues" evidence="6">
    <location>
        <begin position="611"/>
        <end position="630"/>
    </location>
</feature>
<feature type="region of interest" description="Disordered" evidence="6">
    <location>
        <begin position="412"/>
        <end position="447"/>
    </location>
</feature>
<dbReference type="EMBL" id="BDDD01001310">
    <property type="protein sequence ID" value="GAV75104.1"/>
    <property type="molecule type" value="Genomic_DNA"/>
</dbReference>
<keyword evidence="5" id="KW-0539">Nucleus</keyword>
<dbReference type="GO" id="GO:0008270">
    <property type="term" value="F:zinc ion binding"/>
    <property type="evidence" value="ECO:0007669"/>
    <property type="project" value="UniProtKB-KW"/>
</dbReference>
<gene>
    <name evidence="8" type="ORF">CFOL_v3_18583</name>
</gene>
<dbReference type="GO" id="GO:0005634">
    <property type="term" value="C:nucleus"/>
    <property type="evidence" value="ECO:0007669"/>
    <property type="project" value="UniProtKB-SubCell"/>
</dbReference>
<name>A0A1Q3C4D6_CEPFO</name>